<dbReference type="InterPro" id="IPR036628">
    <property type="entry name" value="Clp_N_dom_sf"/>
</dbReference>
<reference evidence="1 4" key="3">
    <citation type="submission" date="2016-10" db="EMBL/GenBank/DDBJ databases">
        <title>Genome sequence of Nocardia seriolae strain EM150506, isolated from Anguila japonica.</title>
        <authorList>
            <person name="Han H.-J."/>
        </authorList>
    </citation>
    <scope>NUCLEOTIDE SEQUENCE [LARGE SCALE GENOMIC DNA]</scope>
    <source>
        <strain evidence="1 4">EM150506</strain>
    </source>
</reference>
<reference evidence="3" key="1">
    <citation type="submission" date="2015-07" db="EMBL/GenBank/DDBJ databases">
        <title>Nocardia seriolae U-1 whole genome shotgun sequence.</title>
        <authorList>
            <person name="Imajoh M."/>
            <person name="Fukumoto Y."/>
            <person name="Sukeda M."/>
            <person name="Yamane J."/>
            <person name="Yamasaki K."/>
            <person name="Shimizu M."/>
            <person name="Ohnishi K."/>
            <person name="Oshima S."/>
        </authorList>
    </citation>
    <scope>NUCLEOTIDE SEQUENCE [LARGE SCALE GENOMIC DNA]</scope>
    <source>
        <strain evidence="3">U-1</strain>
    </source>
</reference>
<dbReference type="AlphaFoldDB" id="A0A0B8NL25"/>
<evidence type="ECO:0000313" key="2">
    <source>
        <dbReference type="EMBL" id="GAP31416.1"/>
    </source>
</evidence>
<dbReference type="SUPFAM" id="SSF81923">
    <property type="entry name" value="Double Clp-N motif"/>
    <property type="match status" value="1"/>
</dbReference>
<dbReference type="EMBL" id="CP017839">
    <property type="protein sequence ID" value="APA97535.1"/>
    <property type="molecule type" value="Genomic_DNA"/>
</dbReference>
<protein>
    <submittedName>
        <fullName evidence="2">Uncharacterized protein</fullName>
    </submittedName>
</protein>
<evidence type="ECO:0000313" key="4">
    <source>
        <dbReference type="Proteomes" id="UP000180166"/>
    </source>
</evidence>
<evidence type="ECO:0000313" key="3">
    <source>
        <dbReference type="Proteomes" id="UP000037179"/>
    </source>
</evidence>
<proteinExistence type="predicted"/>
<organism evidence="2 3">
    <name type="scientific">Nocardia seriolae</name>
    <dbReference type="NCBI Taxonomy" id="37332"/>
    <lineage>
        <taxon>Bacteria</taxon>
        <taxon>Bacillati</taxon>
        <taxon>Actinomycetota</taxon>
        <taxon>Actinomycetes</taxon>
        <taxon>Mycobacteriales</taxon>
        <taxon>Nocardiaceae</taxon>
        <taxon>Nocardia</taxon>
    </lineage>
</organism>
<dbReference type="GeneID" id="93375927"/>
<gene>
    <name evidence="1" type="ORF">NS506_03483</name>
    <name evidence="2" type="ORF">NSK11_contig00113-0034</name>
</gene>
<keyword evidence="3" id="KW-1185">Reference proteome</keyword>
<dbReference type="Gene3D" id="1.10.1780.10">
    <property type="entry name" value="Clp, N-terminal domain"/>
    <property type="match status" value="1"/>
</dbReference>
<dbReference type="KEGG" id="nsr:NS506_03483"/>
<dbReference type="Proteomes" id="UP000037179">
    <property type="component" value="Unassembled WGS sequence"/>
</dbReference>
<evidence type="ECO:0000313" key="1">
    <source>
        <dbReference type="EMBL" id="APA97535.1"/>
    </source>
</evidence>
<dbReference type="EMBL" id="BBYQ01000113">
    <property type="protein sequence ID" value="GAP31416.1"/>
    <property type="molecule type" value="Genomic_DNA"/>
</dbReference>
<dbReference type="RefSeq" id="WP_143161374.1">
    <property type="nucleotide sequence ID" value="NZ_AP017900.1"/>
</dbReference>
<accession>A0A0B8NL25</accession>
<dbReference type="OrthoDB" id="9986730at2"/>
<sequence>MSENNPEVRVHTQEGKAKLTLERSSQSAATILCRAATLAGRRSHGELLPEHLLAALAYPGRGGASVLADLWRDGQALTLEEFAERVRAALPPVSAEPATGPIMTMMFDGQTVAPFDVNAPRRYGDVADVAADSLE</sequence>
<dbReference type="Proteomes" id="UP000180166">
    <property type="component" value="Chromosome"/>
</dbReference>
<reference evidence="2 3" key="2">
    <citation type="journal article" date="2016" name="Genome Announc.">
        <title>Draft Genome Sequence of Erythromycin- and Oxytetracycline-Sensitive Nocardia seriolae Strain U-1 (NBRC 110359).</title>
        <authorList>
            <person name="Imajoh M."/>
            <person name="Sukeda M."/>
            <person name="Shimizu M."/>
            <person name="Yamane J."/>
            <person name="Ohnishi K."/>
            <person name="Oshima S."/>
        </authorList>
    </citation>
    <scope>NUCLEOTIDE SEQUENCE [LARGE SCALE GENOMIC DNA]</scope>
    <source>
        <strain evidence="2 3">U-1</strain>
    </source>
</reference>
<name>A0A0B8NL25_9NOCA</name>